<protein>
    <submittedName>
        <fullName evidence="2">Uncharacterized protein</fullName>
    </submittedName>
</protein>
<keyword evidence="1" id="KW-1133">Transmembrane helix</keyword>
<feature type="transmembrane region" description="Helical" evidence="1">
    <location>
        <begin position="44"/>
        <end position="70"/>
    </location>
</feature>
<organism evidence="2 3">
    <name type="scientific">Chitinophaga tropicalis</name>
    <dbReference type="NCBI Taxonomy" id="2683588"/>
    <lineage>
        <taxon>Bacteria</taxon>
        <taxon>Pseudomonadati</taxon>
        <taxon>Bacteroidota</taxon>
        <taxon>Chitinophagia</taxon>
        <taxon>Chitinophagales</taxon>
        <taxon>Chitinophagaceae</taxon>
        <taxon>Chitinophaga</taxon>
    </lineage>
</organism>
<proteinExistence type="predicted"/>
<dbReference type="RefSeq" id="WP_157304143.1">
    <property type="nucleotide sequence ID" value="NZ_WRXN01000001.1"/>
</dbReference>
<feature type="transmembrane region" description="Helical" evidence="1">
    <location>
        <begin position="156"/>
        <end position="177"/>
    </location>
</feature>
<dbReference type="EMBL" id="WRXN01000001">
    <property type="protein sequence ID" value="MVT06759.1"/>
    <property type="molecule type" value="Genomic_DNA"/>
</dbReference>
<dbReference type="AlphaFoldDB" id="A0A7K1TXC7"/>
<accession>A0A7K1TXC7</accession>
<dbReference type="Proteomes" id="UP000461730">
    <property type="component" value="Unassembled WGS sequence"/>
</dbReference>
<reference evidence="2 3" key="1">
    <citation type="submission" date="2019-12" db="EMBL/GenBank/DDBJ databases">
        <title>Chitinophaga sp. strain ysch24 (GDMCC 1.1355), whole genome shotgun sequence.</title>
        <authorList>
            <person name="Zhang X."/>
        </authorList>
    </citation>
    <scope>NUCLEOTIDE SEQUENCE [LARGE SCALE GENOMIC DNA]</scope>
    <source>
        <strain evidence="3">ysch24</strain>
    </source>
</reference>
<keyword evidence="1" id="KW-0472">Membrane</keyword>
<sequence length="218" mass="24940">MEDLELREIWAAYDRKLEKSLALNKKLITEIQTQKVRSLLRALIAGKIAVIITGSLWAIFLASLVSLALIDLTPYSLFFIVSAVSCMLFSLVAVIVYIRHIMLIQEIDNSNSIIETQKRLAVLQTTTLKIVRASFLTAPFYTVFYLNENMFRNGNIGLWILQASVTAFFIFGAIWLYRNTTMANAHKSWFKLIFNGNAWISVNKAIDFLEEIEAYEKE</sequence>
<feature type="transmembrane region" description="Helical" evidence="1">
    <location>
        <begin position="120"/>
        <end position="144"/>
    </location>
</feature>
<gene>
    <name evidence="2" type="ORF">GO493_00695</name>
</gene>
<keyword evidence="1" id="KW-0812">Transmembrane</keyword>
<feature type="transmembrane region" description="Helical" evidence="1">
    <location>
        <begin position="76"/>
        <end position="99"/>
    </location>
</feature>
<comment type="caution">
    <text evidence="2">The sequence shown here is derived from an EMBL/GenBank/DDBJ whole genome shotgun (WGS) entry which is preliminary data.</text>
</comment>
<evidence type="ECO:0000313" key="3">
    <source>
        <dbReference type="Proteomes" id="UP000461730"/>
    </source>
</evidence>
<name>A0A7K1TXC7_9BACT</name>
<evidence type="ECO:0000256" key="1">
    <source>
        <dbReference type="SAM" id="Phobius"/>
    </source>
</evidence>
<keyword evidence="3" id="KW-1185">Reference proteome</keyword>
<evidence type="ECO:0000313" key="2">
    <source>
        <dbReference type="EMBL" id="MVT06759.1"/>
    </source>
</evidence>